<protein>
    <submittedName>
        <fullName evidence="2">Uncharacterized protein</fullName>
    </submittedName>
</protein>
<accession>A0A1G2D056</accession>
<keyword evidence="1" id="KW-0812">Transmembrane</keyword>
<feature type="transmembrane region" description="Helical" evidence="1">
    <location>
        <begin position="55"/>
        <end position="73"/>
    </location>
</feature>
<dbReference type="Proteomes" id="UP000177122">
    <property type="component" value="Unassembled WGS sequence"/>
</dbReference>
<evidence type="ECO:0000256" key="1">
    <source>
        <dbReference type="SAM" id="Phobius"/>
    </source>
</evidence>
<proteinExistence type="predicted"/>
<sequence>MGLVTHMKWYRLSGEKYRGLFMKKEGVLKIARYVLAVTCLGLALASHFIFDSRELYSLAYFVAGIAIFCHGRWRNVHRIFWLLLCRAGKMAYRRATNVQLETRCLVVVNGAHCMNMADYIISTSVNDPEGPTNGSKYRDINCCREHHPHPDKESRGQRVDELFAMCKKENLSIHYISPILRYRIK</sequence>
<reference evidence="2 3" key="1">
    <citation type="journal article" date="2016" name="Nat. Commun.">
        <title>Thousands of microbial genomes shed light on interconnected biogeochemical processes in an aquifer system.</title>
        <authorList>
            <person name="Anantharaman K."/>
            <person name="Brown C.T."/>
            <person name="Hug L.A."/>
            <person name="Sharon I."/>
            <person name="Castelle C.J."/>
            <person name="Probst A.J."/>
            <person name="Thomas B.C."/>
            <person name="Singh A."/>
            <person name="Wilkins M.J."/>
            <person name="Karaoz U."/>
            <person name="Brodie E.L."/>
            <person name="Williams K.H."/>
            <person name="Hubbard S.S."/>
            <person name="Banfield J.F."/>
        </authorList>
    </citation>
    <scope>NUCLEOTIDE SEQUENCE [LARGE SCALE GENOMIC DNA]</scope>
</reference>
<evidence type="ECO:0000313" key="3">
    <source>
        <dbReference type="Proteomes" id="UP000177122"/>
    </source>
</evidence>
<evidence type="ECO:0000313" key="2">
    <source>
        <dbReference type="EMBL" id="OGZ06138.1"/>
    </source>
</evidence>
<dbReference type="EMBL" id="MHLI01000005">
    <property type="protein sequence ID" value="OGZ06138.1"/>
    <property type="molecule type" value="Genomic_DNA"/>
</dbReference>
<dbReference type="AlphaFoldDB" id="A0A1G2D056"/>
<comment type="caution">
    <text evidence="2">The sequence shown here is derived from an EMBL/GenBank/DDBJ whole genome shotgun (WGS) entry which is preliminary data.</text>
</comment>
<keyword evidence="1" id="KW-0472">Membrane</keyword>
<organism evidence="2 3">
    <name type="scientific">Candidatus Lloydbacteria bacterium RIFCSPHIGHO2_01_FULL_49_22</name>
    <dbReference type="NCBI Taxonomy" id="1798658"/>
    <lineage>
        <taxon>Bacteria</taxon>
        <taxon>Candidatus Lloydiibacteriota</taxon>
    </lineage>
</organism>
<keyword evidence="1" id="KW-1133">Transmembrane helix</keyword>
<gene>
    <name evidence="2" type="ORF">A2845_01845</name>
</gene>
<feature type="transmembrane region" description="Helical" evidence="1">
    <location>
        <begin position="30"/>
        <end position="49"/>
    </location>
</feature>
<name>A0A1G2D056_9BACT</name>